<accession>A0ACC2V4C0</accession>
<proteinExistence type="predicted"/>
<dbReference type="Proteomes" id="UP001227268">
    <property type="component" value="Unassembled WGS sequence"/>
</dbReference>
<gene>
    <name evidence="1" type="ORF">QFC21_006188</name>
</gene>
<name>A0ACC2V4C0_9TREE</name>
<sequence>MPPAKEPICVFCASSPGNRPIYEQAAISVGQALAENGNQCVYGGGVRGLMGTVSSACLEAGGQAHGIIPAALTGRAAEKAVREARSQPDSGAATPASSASTDSVEQSTEGSGETVLKGDESDYGGRYTNEVVKTMHERKLRMAQISTGGFIVLPGGFGTFEEVMEMVTWNQLRIHRRPVVVLNVNGFYTPLRQQIELAVAEGFITSSNMSLIKFVDLQSGDEEERDWGKRCMEALEAWVWDIQYPAGIGGI</sequence>
<keyword evidence="2" id="KW-1185">Reference proteome</keyword>
<protein>
    <submittedName>
        <fullName evidence="1">Uncharacterized protein</fullName>
    </submittedName>
</protein>
<dbReference type="EMBL" id="JASBWT010000027">
    <property type="protein sequence ID" value="KAJ9094087.1"/>
    <property type="molecule type" value="Genomic_DNA"/>
</dbReference>
<comment type="caution">
    <text evidence="1">The sequence shown here is derived from an EMBL/GenBank/DDBJ whole genome shotgun (WGS) entry which is preliminary data.</text>
</comment>
<organism evidence="1 2">
    <name type="scientific">Naganishia friedmannii</name>
    <dbReference type="NCBI Taxonomy" id="89922"/>
    <lineage>
        <taxon>Eukaryota</taxon>
        <taxon>Fungi</taxon>
        <taxon>Dikarya</taxon>
        <taxon>Basidiomycota</taxon>
        <taxon>Agaricomycotina</taxon>
        <taxon>Tremellomycetes</taxon>
        <taxon>Filobasidiales</taxon>
        <taxon>Filobasidiaceae</taxon>
        <taxon>Naganishia</taxon>
    </lineage>
</organism>
<reference evidence="1" key="1">
    <citation type="submission" date="2023-04" db="EMBL/GenBank/DDBJ databases">
        <title>Draft Genome sequencing of Naganishia species isolated from polar environments using Oxford Nanopore Technology.</title>
        <authorList>
            <person name="Leo P."/>
            <person name="Venkateswaran K."/>
        </authorList>
    </citation>
    <scope>NUCLEOTIDE SEQUENCE</scope>
    <source>
        <strain evidence="1">MNA-CCFEE 5423</strain>
    </source>
</reference>
<evidence type="ECO:0000313" key="1">
    <source>
        <dbReference type="EMBL" id="KAJ9094087.1"/>
    </source>
</evidence>
<evidence type="ECO:0000313" key="2">
    <source>
        <dbReference type="Proteomes" id="UP001227268"/>
    </source>
</evidence>